<sequence>MKLLTGTLVVALLIMMGYFAIQYTETMPGFSDPGECLNLDVYTEYFKSDIYNKKLPYSKAAGSRVCLVNYKNATDPTWNELISFLNSDDTDEIPYIEGSFVCADFAEMLHNNAELAGIKAAFVCVDFASDDEGGHALNAFNTTDRGLVYVDCTGEGFLHPVSHSQIFEDSTRYCPHFNYSCDKIAYVLEGEECGMINIDKASALEYWFYVDYAAKWDEHERELEAYNSEVNEYNRAIAAHDKEVEAYEAAVGGRTSISDPGEYERLDKRYKKLKAREKELDFTGNALETMRERLAERQEDLGWYRWKPLSVVTNVKVHW</sequence>
<proteinExistence type="predicted"/>
<name>A0A7G9Z904_9EURY</name>
<dbReference type="EMBL" id="MT631666">
    <property type="protein sequence ID" value="QNO56738.1"/>
    <property type="molecule type" value="Genomic_DNA"/>
</dbReference>
<dbReference type="AlphaFoldDB" id="A0A7G9Z904"/>
<evidence type="ECO:0000256" key="1">
    <source>
        <dbReference type="SAM" id="Coils"/>
    </source>
</evidence>
<protein>
    <submittedName>
        <fullName evidence="2">Uncharacterized protein</fullName>
    </submittedName>
</protein>
<organism evidence="2">
    <name type="scientific">Candidatus Methanophaga sp. ANME-1 ERB7</name>
    <dbReference type="NCBI Taxonomy" id="2759913"/>
    <lineage>
        <taxon>Archaea</taxon>
        <taxon>Methanobacteriati</taxon>
        <taxon>Methanobacteriota</taxon>
        <taxon>Stenosarchaea group</taxon>
        <taxon>Methanomicrobia</taxon>
        <taxon>Candidatus Methanophagales</taxon>
        <taxon>Candidatus Methanophagaceae</taxon>
        <taxon>Candidatus Methanophaga</taxon>
    </lineage>
</organism>
<feature type="coiled-coil region" evidence="1">
    <location>
        <begin position="216"/>
        <end position="250"/>
    </location>
</feature>
<reference evidence="2" key="1">
    <citation type="submission" date="2020-06" db="EMBL/GenBank/DDBJ databases">
        <title>Unique genomic features of the anaerobic methanotrophic archaea.</title>
        <authorList>
            <person name="Chadwick G.L."/>
            <person name="Skennerton C.T."/>
            <person name="Laso-Perez R."/>
            <person name="Leu A.O."/>
            <person name="Speth D.R."/>
            <person name="Yu H."/>
            <person name="Morgan-Lang C."/>
            <person name="Hatzenpichler R."/>
            <person name="Goudeau D."/>
            <person name="Malmstrom R."/>
            <person name="Brazelton W.J."/>
            <person name="Woyke T."/>
            <person name="Hallam S.J."/>
            <person name="Tyson G.W."/>
            <person name="Wegener G."/>
            <person name="Boetius A."/>
            <person name="Orphan V."/>
        </authorList>
    </citation>
    <scope>NUCLEOTIDE SEQUENCE</scope>
</reference>
<keyword evidence="1" id="KW-0175">Coiled coil</keyword>
<evidence type="ECO:0000313" key="2">
    <source>
        <dbReference type="EMBL" id="QNO56738.1"/>
    </source>
</evidence>
<gene>
    <name evidence="2" type="ORF">HGIILDEE_00027</name>
</gene>
<accession>A0A7G9Z904</accession>